<dbReference type="InterPro" id="IPR003781">
    <property type="entry name" value="CoA-bd"/>
</dbReference>
<dbReference type="SUPFAM" id="SSF52210">
    <property type="entry name" value="Succinyl-CoA synthetase domains"/>
    <property type="match status" value="2"/>
</dbReference>
<dbReference type="SUPFAM" id="SSF56059">
    <property type="entry name" value="Glutathione synthetase ATP-binding domain-like"/>
    <property type="match status" value="1"/>
</dbReference>
<evidence type="ECO:0000256" key="3">
    <source>
        <dbReference type="ARBA" id="ARBA00022840"/>
    </source>
</evidence>
<evidence type="ECO:0000313" key="7">
    <source>
        <dbReference type="Proteomes" id="UP000239990"/>
    </source>
</evidence>
<dbReference type="Gene3D" id="3.40.50.261">
    <property type="entry name" value="Succinyl-CoA synthetase domains"/>
    <property type="match status" value="2"/>
</dbReference>
<dbReference type="GO" id="GO:0005524">
    <property type="term" value="F:ATP binding"/>
    <property type="evidence" value="ECO:0007669"/>
    <property type="project" value="UniProtKB-KW"/>
</dbReference>
<gene>
    <name evidence="6" type="ORF">C4E15_16720</name>
</gene>
<dbReference type="SMART" id="SM00881">
    <property type="entry name" value="CoA_binding"/>
    <property type="match status" value="1"/>
</dbReference>
<dbReference type="OrthoDB" id="8664175at2"/>
<dbReference type="GO" id="GO:0043758">
    <property type="term" value="F:acetate-CoA ligase (ADP-forming) activity"/>
    <property type="evidence" value="ECO:0007669"/>
    <property type="project" value="InterPro"/>
</dbReference>
<protein>
    <submittedName>
        <fullName evidence="6">CoA-binding protein</fullName>
    </submittedName>
</protein>
<dbReference type="PANTHER" id="PTHR43334:SF1">
    <property type="entry name" value="3-HYDROXYPROPIONATE--COA LIGASE [ADP-FORMING]"/>
    <property type="match status" value="1"/>
</dbReference>
<dbReference type="InterPro" id="IPR036291">
    <property type="entry name" value="NAD(P)-bd_dom_sf"/>
</dbReference>
<dbReference type="PANTHER" id="PTHR43334">
    <property type="entry name" value="ACETATE--COA LIGASE [ADP-FORMING]"/>
    <property type="match status" value="1"/>
</dbReference>
<dbReference type="Pfam" id="PF19045">
    <property type="entry name" value="Ligase_CoA_2"/>
    <property type="match status" value="1"/>
</dbReference>
<evidence type="ECO:0000256" key="4">
    <source>
        <dbReference type="ARBA" id="ARBA00060888"/>
    </source>
</evidence>
<keyword evidence="2" id="KW-0547">Nucleotide-binding</keyword>
<dbReference type="Proteomes" id="UP000239990">
    <property type="component" value="Unassembled WGS sequence"/>
</dbReference>
<dbReference type="InterPro" id="IPR032875">
    <property type="entry name" value="Succ_CoA_lig_flav_dom"/>
</dbReference>
<dbReference type="RefSeq" id="WP_104144297.1">
    <property type="nucleotide sequence ID" value="NZ_PREU01000007.1"/>
</dbReference>
<keyword evidence="3" id="KW-0067">ATP-binding</keyword>
<keyword evidence="1" id="KW-0436">Ligase</keyword>
<evidence type="ECO:0000256" key="1">
    <source>
        <dbReference type="ARBA" id="ARBA00022598"/>
    </source>
</evidence>
<comment type="caution">
    <text evidence="6">The sequence shown here is derived from an EMBL/GenBank/DDBJ whole genome shotgun (WGS) entry which is preliminary data.</text>
</comment>
<dbReference type="Gene3D" id="3.30.470.20">
    <property type="entry name" value="ATP-grasp fold, B domain"/>
    <property type="match status" value="1"/>
</dbReference>
<dbReference type="Gene3D" id="3.40.50.720">
    <property type="entry name" value="NAD(P)-binding Rossmann-like Domain"/>
    <property type="match status" value="1"/>
</dbReference>
<evidence type="ECO:0000259" key="5">
    <source>
        <dbReference type="SMART" id="SM00881"/>
    </source>
</evidence>
<proteinExistence type="inferred from homology"/>
<feature type="domain" description="CoA-binding" evidence="5">
    <location>
        <begin position="8"/>
        <end position="103"/>
    </location>
</feature>
<dbReference type="InterPro" id="IPR013815">
    <property type="entry name" value="ATP_grasp_subdomain_1"/>
</dbReference>
<dbReference type="Gene3D" id="3.30.1490.20">
    <property type="entry name" value="ATP-grasp fold, A domain"/>
    <property type="match status" value="1"/>
</dbReference>
<accession>A0A2S5GPI4</accession>
<evidence type="ECO:0000313" key="6">
    <source>
        <dbReference type="EMBL" id="PPA74997.1"/>
    </source>
</evidence>
<comment type="similarity">
    <text evidence="4">In the N-terminal section; belongs to the acetate CoA ligase alpha subunit family.</text>
</comment>
<name>A0A2S5GPI4_9BURK</name>
<dbReference type="InterPro" id="IPR051538">
    <property type="entry name" value="Acyl-CoA_Synth/Transferase"/>
</dbReference>
<sequence length="701" mass="73488">MRPALDCLLDPRSIAMIGASANAGRIGGMPLELLTRFGYAGGIYPVNPKYQEVFGLRCWPDIEAVPEPVDLAVLAIAAAEVTPMLRRCHARGVRAAIVYAAGFAEAGGEGARLQAELEAFVAQSGMAVAGPNCMGFANLNTQAHTAFASVFKTAPAQTQPGVVSLLTQSGNVCAAVYAIARRLDLPFSHFINTGNEACLDFSQYLEYLAADAHTEIVLGYIEQLRDGERFVRACQALERQGKLLIALKAGNTDKGAAAVRSHTSALAGDKRVYAAAFRQLNVIEATDFAQMAHLASLATLRHRSAGKRVAVLTMSGALGAILADKFIGAGLELPDLPDDLQTVLRGGIPDYGMVGNPVDVTGNVVNDPAFVRTVLQALATTDAIDAVVVYAPGYMLDRMADALAEASRQHQRLFVAIDTGLAQSRAALREAEVAVFEDLGLAVSALAPYLLWCEARGTRRMAAIDNPTDQPINVNAPPVPALPCNEVDARAYVAAFGLPQALAGVARTADDAVAHARQAGYPVALKILSADIAHKTEAGGVALGLADDAAVSAAFDRVLHAASAAQPDARVDGVMVQKMERGVAELIVGATRDPVFGPVLTVGLGGVLTEIYQDTSHRLLPVDEAIAMRMLQELKAYPLLDGYRGKPRADVAAACRAIVAVGNALLAAPAQVAEIEVNPLLIKEAGQGVAVLDALILPATP</sequence>
<dbReference type="EMBL" id="PREU01000007">
    <property type="protein sequence ID" value="PPA74997.1"/>
    <property type="molecule type" value="Genomic_DNA"/>
</dbReference>
<dbReference type="SUPFAM" id="SSF51735">
    <property type="entry name" value="NAD(P)-binding Rossmann-fold domains"/>
    <property type="match status" value="1"/>
</dbReference>
<dbReference type="Pfam" id="PF13607">
    <property type="entry name" value="Succ_CoA_lig"/>
    <property type="match status" value="1"/>
</dbReference>
<dbReference type="InterPro" id="IPR043938">
    <property type="entry name" value="Ligase_CoA_dom"/>
</dbReference>
<organism evidence="6 7">
    <name type="scientific">Achromobacter spanius</name>
    <dbReference type="NCBI Taxonomy" id="217203"/>
    <lineage>
        <taxon>Bacteria</taxon>
        <taxon>Pseudomonadati</taxon>
        <taxon>Pseudomonadota</taxon>
        <taxon>Betaproteobacteria</taxon>
        <taxon>Burkholderiales</taxon>
        <taxon>Alcaligenaceae</taxon>
        <taxon>Achromobacter</taxon>
    </lineage>
</organism>
<reference evidence="6 7" key="1">
    <citation type="submission" date="2018-02" db="EMBL/GenBank/DDBJ databases">
        <title>Draft Genome of Achromobacter spanius stain 6.</title>
        <authorList>
            <person name="Gunasekera T.S."/>
            <person name="Radwan O."/>
            <person name="Ruiz O.N."/>
        </authorList>
    </citation>
    <scope>NUCLEOTIDE SEQUENCE [LARGE SCALE GENOMIC DNA]</scope>
    <source>
        <strain evidence="6 7">6</strain>
    </source>
</reference>
<dbReference type="Pfam" id="PF13380">
    <property type="entry name" value="CoA_binding_2"/>
    <property type="match status" value="1"/>
</dbReference>
<dbReference type="FunFam" id="3.30.1490.20:FF:000020">
    <property type="entry name" value="Protein lysine acetyltransferase"/>
    <property type="match status" value="1"/>
</dbReference>
<evidence type="ECO:0000256" key="2">
    <source>
        <dbReference type="ARBA" id="ARBA00022741"/>
    </source>
</evidence>
<dbReference type="Pfam" id="PF13549">
    <property type="entry name" value="ATP-grasp_5"/>
    <property type="match status" value="1"/>
</dbReference>
<dbReference type="InterPro" id="IPR016102">
    <property type="entry name" value="Succinyl-CoA_synth-like"/>
</dbReference>
<dbReference type="AlphaFoldDB" id="A0A2S5GPI4"/>